<dbReference type="InterPro" id="IPR002792">
    <property type="entry name" value="TRAM_dom"/>
</dbReference>
<proteinExistence type="inferred from homology"/>
<evidence type="ECO:0000256" key="5">
    <source>
        <dbReference type="SAM" id="MobiDB-lite"/>
    </source>
</evidence>
<dbReference type="PROSITE" id="PS50926">
    <property type="entry name" value="TRAM"/>
    <property type="match status" value="1"/>
</dbReference>
<evidence type="ECO:0000313" key="7">
    <source>
        <dbReference type="EMBL" id="KAG2595109.1"/>
    </source>
</evidence>
<feature type="compositionally biased region" description="Pro residues" evidence="5">
    <location>
        <begin position="36"/>
        <end position="55"/>
    </location>
</feature>
<evidence type="ECO:0000256" key="4">
    <source>
        <dbReference type="PROSITE-ProRule" id="PRU01024"/>
    </source>
</evidence>
<dbReference type="GO" id="GO:0008173">
    <property type="term" value="F:RNA methyltransferase activity"/>
    <property type="evidence" value="ECO:0007669"/>
    <property type="project" value="InterPro"/>
</dbReference>
<dbReference type="InterPro" id="IPR012340">
    <property type="entry name" value="NA-bd_OB-fold"/>
</dbReference>
<dbReference type="AlphaFoldDB" id="A0A8T0SFQ8"/>
<feature type="binding site" evidence="4">
    <location>
        <position position="377"/>
    </location>
    <ligand>
        <name>S-adenosyl-L-methionine</name>
        <dbReference type="ChEBI" id="CHEBI:59789"/>
    </ligand>
</feature>
<dbReference type="PROSITE" id="PS51687">
    <property type="entry name" value="SAM_MT_RNA_M5U"/>
    <property type="match status" value="1"/>
</dbReference>
<dbReference type="Gene3D" id="3.40.50.150">
    <property type="entry name" value="Vaccinia Virus protein VP39"/>
    <property type="match status" value="1"/>
</dbReference>
<evidence type="ECO:0000256" key="3">
    <source>
        <dbReference type="ARBA" id="ARBA00022691"/>
    </source>
</evidence>
<dbReference type="FunFam" id="2.40.50.140:FF:000231">
    <property type="entry name" value="RNA methyltransferase family protein"/>
    <property type="match status" value="1"/>
</dbReference>
<evidence type="ECO:0000259" key="6">
    <source>
        <dbReference type="PROSITE" id="PS50926"/>
    </source>
</evidence>
<protein>
    <recommendedName>
        <fullName evidence="6">TRAM domain-containing protein</fullName>
    </recommendedName>
</protein>
<dbReference type="SUPFAM" id="SSF50249">
    <property type="entry name" value="Nucleic acid-binding proteins"/>
    <property type="match status" value="1"/>
</dbReference>
<keyword evidence="3 4" id="KW-0949">S-adenosyl-L-methionine</keyword>
<comment type="caution">
    <text evidence="7">The sequence shown here is derived from an EMBL/GenBank/DDBJ whole genome shotgun (WGS) entry which is preliminary data.</text>
</comment>
<accession>A0A8T0SFQ8</accession>
<dbReference type="Gene3D" id="2.40.50.140">
    <property type="entry name" value="Nucleic acid-binding proteins"/>
    <property type="match status" value="1"/>
</dbReference>
<dbReference type="GO" id="GO:0006396">
    <property type="term" value="P:RNA processing"/>
    <property type="evidence" value="ECO:0007669"/>
    <property type="project" value="InterPro"/>
</dbReference>
<dbReference type="Proteomes" id="UP000823388">
    <property type="component" value="Chromosome 5K"/>
</dbReference>
<dbReference type="EMBL" id="CM029045">
    <property type="protein sequence ID" value="KAG2595109.1"/>
    <property type="molecule type" value="Genomic_DNA"/>
</dbReference>
<keyword evidence="8" id="KW-1185">Reference proteome</keyword>
<feature type="region of interest" description="Disordered" evidence="5">
    <location>
        <begin position="36"/>
        <end position="61"/>
    </location>
</feature>
<evidence type="ECO:0000313" key="8">
    <source>
        <dbReference type="Proteomes" id="UP000823388"/>
    </source>
</evidence>
<sequence>MAAHAVSPLTGGLLRRGAALHPRRRLLAVAAVAPEAPAPTPAPSHRPPSPSPAPPRKGYYPKRGETVELTCEALAFKGKGVCKVAGSTFVLLCDGALPGERLLARVRRLRRGAFAEAAKLKTLEPHQDAVEAPCPLAADCGGFKTQSLAYAAQIRHKHLQVRDLLVNFGKFDTKLLESSEPDAILKPIVPCDEIFRYRNKMEFSFGTKRWMQREWKEKEEEVVNEADGYALGLHAPGFFDKVLHVEKCFLQSEPADKVLAVVQETWMDPALGLTPYDVHKHVGFLKHLMIRTGRNISTGAPEVMVNFVTSCYKPDLLMPLVDNITKIPEVVSVINNVNTSVGNTSVGEQEYTLYGKPNITEMLRGLTFQISANSFFQTNTKQADVLYKLIEDSARLKGDGSEIVLDLFCGTGTIGLTLARRAKHVYGYEVVPEAIADA</sequence>
<dbReference type="InterPro" id="IPR029063">
    <property type="entry name" value="SAM-dependent_MTases_sf"/>
</dbReference>
<dbReference type="InterPro" id="IPR010280">
    <property type="entry name" value="U5_MeTrfase_fam"/>
</dbReference>
<dbReference type="PANTHER" id="PTHR11061">
    <property type="entry name" value="RNA M5U METHYLTRANSFERASE"/>
    <property type="match status" value="1"/>
</dbReference>
<gene>
    <name evidence="7" type="ORF">PVAP13_5KG052300</name>
</gene>
<dbReference type="CDD" id="cd02440">
    <property type="entry name" value="AdoMet_MTases"/>
    <property type="match status" value="1"/>
</dbReference>
<dbReference type="GO" id="GO:0032259">
    <property type="term" value="P:methylation"/>
    <property type="evidence" value="ECO:0007669"/>
    <property type="project" value="UniProtKB-KW"/>
</dbReference>
<name>A0A8T0SFQ8_PANVG</name>
<comment type="caution">
    <text evidence="4">Lacks conserved residue(s) required for the propagation of feature annotation.</text>
</comment>
<feature type="binding site" evidence="4">
    <location>
        <position position="429"/>
    </location>
    <ligand>
        <name>S-adenosyl-L-methionine</name>
        <dbReference type="ChEBI" id="CHEBI:59789"/>
    </ligand>
</feature>
<dbReference type="SUPFAM" id="SSF53335">
    <property type="entry name" value="S-adenosyl-L-methionine-dependent methyltransferases"/>
    <property type="match status" value="1"/>
</dbReference>
<reference evidence="7" key="1">
    <citation type="submission" date="2020-05" db="EMBL/GenBank/DDBJ databases">
        <title>WGS assembly of Panicum virgatum.</title>
        <authorList>
            <person name="Lovell J.T."/>
            <person name="Jenkins J."/>
            <person name="Shu S."/>
            <person name="Juenger T.E."/>
            <person name="Schmutz J."/>
        </authorList>
    </citation>
    <scope>NUCLEOTIDE SEQUENCE</scope>
    <source>
        <strain evidence="7">AP13</strain>
    </source>
</reference>
<organism evidence="7 8">
    <name type="scientific">Panicum virgatum</name>
    <name type="common">Blackwell switchgrass</name>
    <dbReference type="NCBI Taxonomy" id="38727"/>
    <lineage>
        <taxon>Eukaryota</taxon>
        <taxon>Viridiplantae</taxon>
        <taxon>Streptophyta</taxon>
        <taxon>Embryophyta</taxon>
        <taxon>Tracheophyta</taxon>
        <taxon>Spermatophyta</taxon>
        <taxon>Magnoliopsida</taxon>
        <taxon>Liliopsida</taxon>
        <taxon>Poales</taxon>
        <taxon>Poaceae</taxon>
        <taxon>PACMAD clade</taxon>
        <taxon>Panicoideae</taxon>
        <taxon>Panicodae</taxon>
        <taxon>Paniceae</taxon>
        <taxon>Panicinae</taxon>
        <taxon>Panicum</taxon>
        <taxon>Panicum sect. Hiantes</taxon>
    </lineage>
</organism>
<feature type="domain" description="TRAM" evidence="6">
    <location>
        <begin position="60"/>
        <end position="119"/>
    </location>
</feature>
<dbReference type="Gene3D" id="2.40.50.1070">
    <property type="match status" value="1"/>
</dbReference>
<comment type="similarity">
    <text evidence="4">Belongs to the class I-like SAM-binding methyltransferase superfamily. RNA M5U methyltransferase family.</text>
</comment>
<keyword evidence="1 4" id="KW-0489">Methyltransferase</keyword>
<dbReference type="PANTHER" id="PTHR11061:SF30">
    <property type="entry name" value="TRNA (URACIL(54)-C(5))-METHYLTRANSFERASE"/>
    <property type="match status" value="1"/>
</dbReference>
<evidence type="ECO:0000256" key="1">
    <source>
        <dbReference type="ARBA" id="ARBA00022603"/>
    </source>
</evidence>
<dbReference type="FunFam" id="2.40.50.1070:FF:000003">
    <property type="entry name" value="23S rRNA (Uracil-5-)-methyltransferase RumA"/>
    <property type="match status" value="1"/>
</dbReference>
<feature type="binding site" evidence="4">
    <location>
        <position position="408"/>
    </location>
    <ligand>
        <name>S-adenosyl-L-methionine</name>
        <dbReference type="ChEBI" id="CHEBI:59789"/>
    </ligand>
</feature>
<keyword evidence="2 4" id="KW-0808">Transferase</keyword>
<evidence type="ECO:0000256" key="2">
    <source>
        <dbReference type="ARBA" id="ARBA00022679"/>
    </source>
</evidence>